<dbReference type="EMBL" id="CAKOFQ010006988">
    <property type="protein sequence ID" value="CAH1985907.1"/>
    <property type="molecule type" value="Genomic_DNA"/>
</dbReference>
<dbReference type="SMART" id="SM00072">
    <property type="entry name" value="GuKc"/>
    <property type="match status" value="1"/>
</dbReference>
<dbReference type="GO" id="GO:0005829">
    <property type="term" value="C:cytosol"/>
    <property type="evidence" value="ECO:0007669"/>
    <property type="project" value="TreeGrafter"/>
</dbReference>
<evidence type="ECO:0000259" key="7">
    <source>
        <dbReference type="PROSITE" id="PS50052"/>
    </source>
</evidence>
<dbReference type="SUPFAM" id="SSF52540">
    <property type="entry name" value="P-loop containing nucleoside triphosphate hydrolases"/>
    <property type="match status" value="1"/>
</dbReference>
<dbReference type="InterPro" id="IPR027417">
    <property type="entry name" value="P-loop_NTPase"/>
</dbReference>
<evidence type="ECO:0000313" key="9">
    <source>
        <dbReference type="Proteomes" id="UP001152888"/>
    </source>
</evidence>
<dbReference type="InterPro" id="IPR020590">
    <property type="entry name" value="Guanylate_kinase_CS"/>
</dbReference>
<dbReference type="NCBIfam" id="TIGR03263">
    <property type="entry name" value="guanyl_kin"/>
    <property type="match status" value="1"/>
</dbReference>
<gene>
    <name evidence="8" type="ORF">ACAOBT_LOCUS16942</name>
</gene>
<comment type="caution">
    <text evidence="8">The sequence shown here is derived from an EMBL/GenBank/DDBJ whole genome shotgun (WGS) entry which is preliminary data.</text>
</comment>
<dbReference type="CDD" id="cd00071">
    <property type="entry name" value="GMPK"/>
    <property type="match status" value="1"/>
</dbReference>
<keyword evidence="3" id="KW-0808">Transferase</keyword>
<dbReference type="PANTHER" id="PTHR23117:SF13">
    <property type="entry name" value="GUANYLATE KINASE"/>
    <property type="match status" value="1"/>
</dbReference>
<dbReference type="EC" id="2.7.4.8" evidence="2"/>
<protein>
    <recommendedName>
        <fullName evidence="2">guanylate kinase</fullName>
        <ecNumber evidence="2">2.7.4.8</ecNumber>
    </recommendedName>
</protein>
<dbReference type="InterPro" id="IPR008144">
    <property type="entry name" value="Guanylate_kin-like_dom"/>
</dbReference>
<dbReference type="PROSITE" id="PS00856">
    <property type="entry name" value="GUANYLATE_KINASE_1"/>
    <property type="match status" value="1"/>
</dbReference>
<dbReference type="AlphaFoldDB" id="A0A9P0PJ67"/>
<dbReference type="PROSITE" id="PS50052">
    <property type="entry name" value="GUANYLATE_KINASE_2"/>
    <property type="match status" value="1"/>
</dbReference>
<dbReference type="PANTHER" id="PTHR23117">
    <property type="entry name" value="GUANYLATE KINASE-RELATED"/>
    <property type="match status" value="1"/>
</dbReference>
<evidence type="ECO:0000256" key="1">
    <source>
        <dbReference type="ARBA" id="ARBA00005790"/>
    </source>
</evidence>
<dbReference type="Pfam" id="PF00625">
    <property type="entry name" value="Guanylate_kin"/>
    <property type="match status" value="1"/>
</dbReference>
<accession>A0A9P0PJ67</accession>
<keyword evidence="4" id="KW-0547">Nucleotide-binding</keyword>
<name>A0A9P0PJ67_ACAOB</name>
<reference evidence="8" key="1">
    <citation type="submission" date="2022-03" db="EMBL/GenBank/DDBJ databases">
        <authorList>
            <person name="Sayadi A."/>
        </authorList>
    </citation>
    <scope>NUCLEOTIDE SEQUENCE</scope>
</reference>
<dbReference type="GO" id="GO:0004385">
    <property type="term" value="F:GMP kinase activity"/>
    <property type="evidence" value="ECO:0007669"/>
    <property type="project" value="UniProtKB-EC"/>
</dbReference>
<dbReference type="InterPro" id="IPR017665">
    <property type="entry name" value="Guanylate_kinase"/>
</dbReference>
<dbReference type="Gene3D" id="3.40.50.300">
    <property type="entry name" value="P-loop containing nucleotide triphosphate hydrolases"/>
    <property type="match status" value="1"/>
</dbReference>
<evidence type="ECO:0000256" key="5">
    <source>
        <dbReference type="ARBA" id="ARBA00022777"/>
    </source>
</evidence>
<evidence type="ECO:0000256" key="3">
    <source>
        <dbReference type="ARBA" id="ARBA00022679"/>
    </source>
</evidence>
<evidence type="ECO:0000313" key="8">
    <source>
        <dbReference type="EMBL" id="CAH1985907.1"/>
    </source>
</evidence>
<evidence type="ECO:0000256" key="2">
    <source>
        <dbReference type="ARBA" id="ARBA00012961"/>
    </source>
</evidence>
<keyword evidence="5" id="KW-0418">Kinase</keyword>
<dbReference type="OrthoDB" id="6334211at2759"/>
<comment type="similarity">
    <text evidence="1">Belongs to the guanylate kinase family.</text>
</comment>
<keyword evidence="6" id="KW-0067">ATP-binding</keyword>
<keyword evidence="9" id="KW-1185">Reference proteome</keyword>
<organism evidence="8 9">
    <name type="scientific">Acanthoscelides obtectus</name>
    <name type="common">Bean weevil</name>
    <name type="synonym">Bruchus obtectus</name>
    <dbReference type="NCBI Taxonomy" id="200917"/>
    <lineage>
        <taxon>Eukaryota</taxon>
        <taxon>Metazoa</taxon>
        <taxon>Ecdysozoa</taxon>
        <taxon>Arthropoda</taxon>
        <taxon>Hexapoda</taxon>
        <taxon>Insecta</taxon>
        <taxon>Pterygota</taxon>
        <taxon>Neoptera</taxon>
        <taxon>Endopterygota</taxon>
        <taxon>Coleoptera</taxon>
        <taxon>Polyphaga</taxon>
        <taxon>Cucujiformia</taxon>
        <taxon>Chrysomeloidea</taxon>
        <taxon>Chrysomelidae</taxon>
        <taxon>Bruchinae</taxon>
        <taxon>Bruchini</taxon>
        <taxon>Acanthoscelides</taxon>
    </lineage>
</organism>
<feature type="domain" description="Guanylate kinase-like" evidence="7">
    <location>
        <begin position="16"/>
        <end position="198"/>
    </location>
</feature>
<dbReference type="GO" id="GO:0005524">
    <property type="term" value="F:ATP binding"/>
    <property type="evidence" value="ECO:0007669"/>
    <property type="project" value="UniProtKB-KW"/>
</dbReference>
<sequence length="222" mass="25251">MTSVLRHLSQMALKSLRPIVLCGPSGSGKSTLLQRMMREYPDTFGFSVSHTTRKPRPGEVDGVHYHFTTKDQMLEAIRAGRFLEHATFSGNTYGTSKAAVEDVKKAGKICVLDIDTQGVKQVKQTDLNPWLIFIEPPSLEVLEARLRARKTETEDSLAQRLNVAREEMEYGKTSGNFHVIITNDDLDEAYDKLKKFLEENVFEKKYRTVLYPGGRFYSKTVR</sequence>
<dbReference type="Proteomes" id="UP001152888">
    <property type="component" value="Unassembled WGS sequence"/>
</dbReference>
<dbReference type="FunFam" id="3.40.50.300:FF:000776">
    <property type="entry name" value="Guanylate kinase 2"/>
    <property type="match status" value="1"/>
</dbReference>
<dbReference type="InterPro" id="IPR008145">
    <property type="entry name" value="GK/Ca_channel_bsu"/>
</dbReference>
<evidence type="ECO:0000256" key="4">
    <source>
        <dbReference type="ARBA" id="ARBA00022741"/>
    </source>
</evidence>
<proteinExistence type="inferred from homology"/>
<evidence type="ECO:0000256" key="6">
    <source>
        <dbReference type="ARBA" id="ARBA00022840"/>
    </source>
</evidence>